<evidence type="ECO:0000313" key="4">
    <source>
        <dbReference type="Proteomes" id="UP001054811"/>
    </source>
</evidence>
<dbReference type="RefSeq" id="WP_259612242.1">
    <property type="nucleotide sequence ID" value="NZ_CP091139.2"/>
</dbReference>
<comment type="similarity">
    <text evidence="1">Belongs to the YciI family.</text>
</comment>
<accession>A0ABY5NKD4</accession>
<keyword evidence="4" id="KW-1185">Reference proteome</keyword>
<gene>
    <name evidence="3" type="ORF">L2X98_20345</name>
</gene>
<feature type="domain" description="YCII-related" evidence="2">
    <location>
        <begin position="7"/>
        <end position="111"/>
    </location>
</feature>
<dbReference type="InterPro" id="IPR011008">
    <property type="entry name" value="Dimeric_a/b-barrel"/>
</dbReference>
<dbReference type="SUPFAM" id="SSF54909">
    <property type="entry name" value="Dimeric alpha+beta barrel"/>
    <property type="match status" value="1"/>
</dbReference>
<reference evidence="3" key="1">
    <citation type="submission" date="2022-01" db="EMBL/GenBank/DDBJ databases">
        <title>Microbacterium eymi and Microbacterium rhizovicinus sp. nov., isolated from the rhizospheric soil of Elymus tsukushiensis, a plant native to the Dokdo Islands, Republic of Korea.</title>
        <authorList>
            <person name="Hwang Y.J."/>
        </authorList>
    </citation>
    <scope>NUCLEOTIDE SEQUENCE</scope>
    <source>
        <strain evidence="3">KUDC0405</strain>
    </source>
</reference>
<dbReference type="InterPro" id="IPR005545">
    <property type="entry name" value="YCII"/>
</dbReference>
<sequence length="122" mass="13183">MTSTYLVIHMTDRTGTALDQAEDRRMLDTWAEQGTNAGMLELGGPVAGPERAKSVAVRDGEVLVTDGPFPEFKEWFAGYDLIEAESIEEAAAYMSGHPLAVAGRIYLLPVVALPWDGQQGVS</sequence>
<protein>
    <submittedName>
        <fullName evidence="3">YciI family protein</fullName>
    </submittedName>
</protein>
<name>A0ABY5NKD4_9MICO</name>
<evidence type="ECO:0000313" key="3">
    <source>
        <dbReference type="EMBL" id="UUT35632.1"/>
    </source>
</evidence>
<dbReference type="EMBL" id="CP091139">
    <property type="protein sequence ID" value="UUT35632.1"/>
    <property type="molecule type" value="Genomic_DNA"/>
</dbReference>
<dbReference type="Gene3D" id="3.30.70.1060">
    <property type="entry name" value="Dimeric alpha+beta barrel"/>
    <property type="match status" value="1"/>
</dbReference>
<organism evidence="3 4">
    <name type="scientific">Microbacterium elymi</name>
    <dbReference type="NCBI Taxonomy" id="2909587"/>
    <lineage>
        <taxon>Bacteria</taxon>
        <taxon>Bacillati</taxon>
        <taxon>Actinomycetota</taxon>
        <taxon>Actinomycetes</taxon>
        <taxon>Micrococcales</taxon>
        <taxon>Microbacteriaceae</taxon>
        <taxon>Microbacterium</taxon>
    </lineage>
</organism>
<evidence type="ECO:0000259" key="2">
    <source>
        <dbReference type="Pfam" id="PF03795"/>
    </source>
</evidence>
<dbReference type="Proteomes" id="UP001054811">
    <property type="component" value="Chromosome"/>
</dbReference>
<proteinExistence type="inferred from homology"/>
<evidence type="ECO:0000256" key="1">
    <source>
        <dbReference type="ARBA" id="ARBA00007689"/>
    </source>
</evidence>
<dbReference type="Pfam" id="PF03795">
    <property type="entry name" value="YCII"/>
    <property type="match status" value="1"/>
</dbReference>